<dbReference type="EMBL" id="SHOA02000014">
    <property type="protein sequence ID" value="TDH67536.1"/>
    <property type="molecule type" value="Genomic_DNA"/>
</dbReference>
<keyword evidence="2" id="KW-1185">Reference proteome</keyword>
<comment type="caution">
    <text evidence="1">The sequence shown here is derived from an EMBL/GenBank/DDBJ whole genome shotgun (WGS) entry which is preliminary data.</text>
</comment>
<reference evidence="1 2" key="1">
    <citation type="journal article" date="2021" name="Genome Biol.">
        <title>AFLAP: assembly-free linkage analysis pipeline using k-mers from genome sequencing data.</title>
        <authorList>
            <person name="Fletcher K."/>
            <person name="Zhang L."/>
            <person name="Gil J."/>
            <person name="Han R."/>
            <person name="Cavanaugh K."/>
            <person name="Michelmore R."/>
        </authorList>
    </citation>
    <scope>NUCLEOTIDE SEQUENCE [LARGE SCALE GENOMIC DNA]</scope>
    <source>
        <strain evidence="1 2">SF5</strain>
    </source>
</reference>
<gene>
    <name evidence="1" type="ORF">CCR75_005349</name>
</gene>
<dbReference type="RefSeq" id="XP_067817035.1">
    <property type="nucleotide sequence ID" value="XM_067963430.1"/>
</dbReference>
<dbReference type="KEGG" id="blac:94349101"/>
<dbReference type="GeneID" id="94349101"/>
<accession>A0A976FJ45</accession>
<proteinExistence type="predicted"/>
<dbReference type="Proteomes" id="UP000294530">
    <property type="component" value="Unassembled WGS sequence"/>
</dbReference>
<sequence>MACSKMCHSLLEYLVQAPRLRHPRDIPQKAAIDPAKIGDTGRKLHDARPIWLLYMRVDIPKASNG</sequence>
<evidence type="ECO:0000313" key="2">
    <source>
        <dbReference type="Proteomes" id="UP000294530"/>
    </source>
</evidence>
<evidence type="ECO:0000313" key="1">
    <source>
        <dbReference type="EMBL" id="TDH67536.1"/>
    </source>
</evidence>
<name>A0A976FJ45_BRELC</name>
<organism evidence="1 2">
    <name type="scientific">Bremia lactucae</name>
    <name type="common">Lettuce downy mildew</name>
    <dbReference type="NCBI Taxonomy" id="4779"/>
    <lineage>
        <taxon>Eukaryota</taxon>
        <taxon>Sar</taxon>
        <taxon>Stramenopiles</taxon>
        <taxon>Oomycota</taxon>
        <taxon>Peronosporomycetes</taxon>
        <taxon>Peronosporales</taxon>
        <taxon>Peronosporaceae</taxon>
        <taxon>Bremia</taxon>
    </lineage>
</organism>
<dbReference type="AlphaFoldDB" id="A0A976FJ45"/>
<protein>
    <submittedName>
        <fullName evidence="1">Uncharacterized protein</fullName>
    </submittedName>
</protein>